<gene>
    <name evidence="9" type="ORF">POTOM_011971</name>
</gene>
<dbReference type="EC" id="2.4.1.-" evidence="7"/>
<keyword evidence="3 6" id="KW-0328">Glycosyltransferase</keyword>
<dbReference type="EMBL" id="JAAWWB010000005">
    <property type="protein sequence ID" value="KAG6782561.1"/>
    <property type="molecule type" value="Genomic_DNA"/>
</dbReference>
<evidence type="ECO:0000256" key="4">
    <source>
        <dbReference type="ARBA" id="ARBA00022679"/>
    </source>
</evidence>
<comment type="pathway">
    <text evidence="1">Pigment biosynthesis; anthocyanin biosynthesis.</text>
</comment>
<dbReference type="GO" id="GO:0047213">
    <property type="term" value="F:anthocyanidin 3-O-glucosyltransferase activity"/>
    <property type="evidence" value="ECO:0007669"/>
    <property type="project" value="UniProtKB-EC"/>
</dbReference>
<keyword evidence="4 6" id="KW-0808">Transferase</keyword>
<accession>A0A8X8A922</accession>
<dbReference type="OrthoDB" id="5835829at2759"/>
<comment type="similarity">
    <text evidence="2 6">Belongs to the UDP-glycosyltransferase family.</text>
</comment>
<dbReference type="InterPro" id="IPR002213">
    <property type="entry name" value="UDP_glucos_trans"/>
</dbReference>
<dbReference type="AlphaFoldDB" id="A0A8X8A922"/>
<organism evidence="9 10">
    <name type="scientific">Populus tomentosa</name>
    <name type="common">Chinese white poplar</name>
    <dbReference type="NCBI Taxonomy" id="118781"/>
    <lineage>
        <taxon>Eukaryota</taxon>
        <taxon>Viridiplantae</taxon>
        <taxon>Streptophyta</taxon>
        <taxon>Embryophyta</taxon>
        <taxon>Tracheophyta</taxon>
        <taxon>Spermatophyta</taxon>
        <taxon>Magnoliopsida</taxon>
        <taxon>eudicotyledons</taxon>
        <taxon>Gunneridae</taxon>
        <taxon>Pentapetalae</taxon>
        <taxon>rosids</taxon>
        <taxon>fabids</taxon>
        <taxon>Malpighiales</taxon>
        <taxon>Salicaceae</taxon>
        <taxon>Saliceae</taxon>
        <taxon>Populus</taxon>
    </lineage>
</organism>
<dbReference type="FunFam" id="3.40.50.2000:FF:000060">
    <property type="entry name" value="Glycosyltransferase"/>
    <property type="match status" value="1"/>
</dbReference>
<feature type="compositionally biased region" description="Gly residues" evidence="8">
    <location>
        <begin position="185"/>
        <end position="200"/>
    </location>
</feature>
<protein>
    <recommendedName>
        <fullName evidence="7">Glycosyltransferase</fullName>
        <ecNumber evidence="7">2.4.1.-</ecNumber>
    </recommendedName>
</protein>
<dbReference type="InterPro" id="IPR035595">
    <property type="entry name" value="UDP_glycos_trans_CS"/>
</dbReference>
<dbReference type="PROSITE" id="PS00375">
    <property type="entry name" value="UDPGT"/>
    <property type="match status" value="1"/>
</dbReference>
<evidence type="ECO:0000313" key="10">
    <source>
        <dbReference type="Proteomes" id="UP000886885"/>
    </source>
</evidence>
<comment type="catalytic activity">
    <reaction evidence="5">
        <text>an anthocyanidin + UDP-alpha-D-glucose + H(+) = an anthocyanidin 3-O-beta-D-glucoside + UDP</text>
        <dbReference type="Rhea" id="RHEA:20093"/>
        <dbReference type="ChEBI" id="CHEBI:15378"/>
        <dbReference type="ChEBI" id="CHEBI:16307"/>
        <dbReference type="ChEBI" id="CHEBI:58223"/>
        <dbReference type="ChEBI" id="CHEBI:58885"/>
        <dbReference type="ChEBI" id="CHEBI:143576"/>
        <dbReference type="EC" id="2.4.1.115"/>
    </reaction>
</comment>
<evidence type="ECO:0000256" key="3">
    <source>
        <dbReference type="ARBA" id="ARBA00022676"/>
    </source>
</evidence>
<evidence type="ECO:0000256" key="7">
    <source>
        <dbReference type="RuleBase" id="RU362057"/>
    </source>
</evidence>
<dbReference type="Pfam" id="PF00201">
    <property type="entry name" value="UDPGT"/>
    <property type="match status" value="1"/>
</dbReference>
<evidence type="ECO:0000256" key="1">
    <source>
        <dbReference type="ARBA" id="ARBA00004935"/>
    </source>
</evidence>
<dbReference type="Proteomes" id="UP000886885">
    <property type="component" value="Chromosome 3A"/>
</dbReference>
<evidence type="ECO:0000256" key="6">
    <source>
        <dbReference type="RuleBase" id="RU003718"/>
    </source>
</evidence>
<comment type="caution">
    <text evidence="9">The sequence shown here is derived from an EMBL/GenBank/DDBJ whole genome shotgun (WGS) entry which is preliminary data.</text>
</comment>
<keyword evidence="10" id="KW-1185">Reference proteome</keyword>
<sequence length="539" mass="58612">MTQEIWVVPFFGQGHLLPSMELCKHVASRSFRTTLVIPSNLSSNIPSYLHQYPLLEIAELPSSPPPLQQTVPDPPFPPHKHHNQVAQGLENLLSTRSQNPDSGLPACAIVDVMMGWTLEVFEKFEVPTVGFFTSGACSAALEYAAWKGHLDELKPGEIRLLPGLPKEMALADSDLKSRPHRPPVGRGGPPGLGGPAGPMGGFPRPPSDMGPPEMMGPPKLGGPAGPMGGFPRPPGDMGPPEMMGPRPPKLGGPPPWLDEVRGSIAYMINTCDDLERPFIQYLTDQVEKPVWGIGPLLPELYWKSADSLLHDHEIRTNRQSNVTEEEVIAWLDSKPPSSVLYVSFGSEVGPEMEEYPNLADALEASNRPFIWVIQPGSGGSGPPPQFFEGQPGAKAGESYFPCDLDKKVGERGLIIHGWAPQLLILSHPSTGGFLSHCGWNSTVEAIGRGIPILAWPIRGDQNYNAKLVVKHLKVGCMVSDDFSQLIKKDDIIKGMESLWGDEDVKNRAALLSAKFKHGFPTSSVSSLDAFRDFINQKAV</sequence>
<dbReference type="CDD" id="cd03784">
    <property type="entry name" value="GT1_Gtf-like"/>
    <property type="match status" value="1"/>
</dbReference>
<evidence type="ECO:0000313" key="9">
    <source>
        <dbReference type="EMBL" id="KAG6782561.1"/>
    </source>
</evidence>
<dbReference type="PANTHER" id="PTHR48047">
    <property type="entry name" value="GLYCOSYLTRANSFERASE"/>
    <property type="match status" value="1"/>
</dbReference>
<evidence type="ECO:0000256" key="8">
    <source>
        <dbReference type="SAM" id="MobiDB-lite"/>
    </source>
</evidence>
<evidence type="ECO:0000256" key="5">
    <source>
        <dbReference type="ARBA" id="ARBA00047606"/>
    </source>
</evidence>
<feature type="region of interest" description="Disordered" evidence="8">
    <location>
        <begin position="174"/>
        <end position="252"/>
    </location>
</feature>
<reference evidence="9" key="1">
    <citation type="journal article" date="2020" name="bioRxiv">
        <title>Hybrid origin of Populus tomentosa Carr. identified through genome sequencing and phylogenomic analysis.</title>
        <authorList>
            <person name="An X."/>
            <person name="Gao K."/>
            <person name="Chen Z."/>
            <person name="Li J."/>
            <person name="Yang X."/>
            <person name="Yang X."/>
            <person name="Zhou J."/>
            <person name="Guo T."/>
            <person name="Zhao T."/>
            <person name="Huang S."/>
            <person name="Miao D."/>
            <person name="Khan W.U."/>
            <person name="Rao P."/>
            <person name="Ye M."/>
            <person name="Lei B."/>
            <person name="Liao W."/>
            <person name="Wang J."/>
            <person name="Ji L."/>
            <person name="Li Y."/>
            <person name="Guo B."/>
            <person name="Mustafa N.S."/>
            <person name="Li S."/>
            <person name="Yun Q."/>
            <person name="Keller S.R."/>
            <person name="Mao J."/>
            <person name="Zhang R."/>
            <person name="Strauss S.H."/>
        </authorList>
    </citation>
    <scope>NUCLEOTIDE SEQUENCE</scope>
    <source>
        <strain evidence="9">GM15</strain>
        <tissue evidence="9">Leaf</tissue>
    </source>
</reference>
<name>A0A8X8A922_POPTO</name>
<evidence type="ECO:0000256" key="2">
    <source>
        <dbReference type="ARBA" id="ARBA00009995"/>
    </source>
</evidence>
<proteinExistence type="inferred from homology"/>
<dbReference type="PANTHER" id="PTHR48047:SF131">
    <property type="entry name" value="GLYCOSYLTRANSFERASE"/>
    <property type="match status" value="1"/>
</dbReference>